<dbReference type="InterPro" id="IPR001300">
    <property type="entry name" value="Peptidase_C2_calpain_cat"/>
</dbReference>
<evidence type="ECO:0000313" key="8">
    <source>
        <dbReference type="Proteomes" id="UP000694397"/>
    </source>
</evidence>
<dbReference type="Gene3D" id="2.60.120.380">
    <property type="match status" value="1"/>
</dbReference>
<dbReference type="InterPro" id="IPR038765">
    <property type="entry name" value="Papain-like_cys_pep_sf"/>
</dbReference>
<evidence type="ECO:0000313" key="7">
    <source>
        <dbReference type="Ensembl" id="ENSSFOP00015010166.2"/>
    </source>
</evidence>
<feature type="active site" evidence="3 4">
    <location>
        <position position="51"/>
    </location>
</feature>
<dbReference type="PANTHER" id="PTHR10183:SF434">
    <property type="entry name" value="CALPAIN-3"/>
    <property type="match status" value="1"/>
</dbReference>
<dbReference type="Pfam" id="PF01067">
    <property type="entry name" value="Calpain_III"/>
    <property type="match status" value="1"/>
</dbReference>
<evidence type="ECO:0000256" key="1">
    <source>
        <dbReference type="ARBA" id="ARBA00007623"/>
    </source>
</evidence>
<proteinExistence type="inferred from homology"/>
<dbReference type="PROSITE" id="PS50222">
    <property type="entry name" value="EF_HAND_2"/>
    <property type="match status" value="1"/>
</dbReference>
<dbReference type="GO" id="GO:0005737">
    <property type="term" value="C:cytoplasm"/>
    <property type="evidence" value="ECO:0007669"/>
    <property type="project" value="TreeGrafter"/>
</dbReference>
<reference evidence="7 8" key="1">
    <citation type="submission" date="2019-04" db="EMBL/GenBank/DDBJ databases">
        <authorList>
            <consortium name="Wellcome Sanger Institute Data Sharing"/>
        </authorList>
    </citation>
    <scope>NUCLEOTIDE SEQUENCE [LARGE SCALE GENOMIC DNA]</scope>
</reference>
<accession>A0A8C9R6J0</accession>
<dbReference type="CDD" id="cd00044">
    <property type="entry name" value="CysPc"/>
    <property type="match status" value="1"/>
</dbReference>
<dbReference type="GeneTree" id="ENSGT00940000165978"/>
<dbReference type="SUPFAM" id="SSF54001">
    <property type="entry name" value="Cysteine proteinases"/>
    <property type="match status" value="1"/>
</dbReference>
<dbReference type="GO" id="GO:0006508">
    <property type="term" value="P:proteolysis"/>
    <property type="evidence" value="ECO:0007669"/>
    <property type="project" value="UniProtKB-KW"/>
</dbReference>
<keyword evidence="8" id="KW-1185">Reference proteome</keyword>
<reference evidence="7" key="3">
    <citation type="submission" date="2025-09" db="UniProtKB">
        <authorList>
            <consortium name="Ensembl"/>
        </authorList>
    </citation>
    <scope>IDENTIFICATION</scope>
</reference>
<dbReference type="InterPro" id="IPR011992">
    <property type="entry name" value="EF-hand-dom_pair"/>
</dbReference>
<keyword evidence="2 4" id="KW-0788">Thiol protease</keyword>
<dbReference type="InterPro" id="IPR036213">
    <property type="entry name" value="Calpain_III_sf"/>
</dbReference>
<dbReference type="InterPro" id="IPR022682">
    <property type="entry name" value="Calpain_domain_III"/>
</dbReference>
<dbReference type="SUPFAM" id="SSF47473">
    <property type="entry name" value="EF-hand"/>
    <property type="match status" value="1"/>
</dbReference>
<dbReference type="Pfam" id="PF00648">
    <property type="entry name" value="Peptidase_C2"/>
    <property type="match status" value="1"/>
</dbReference>
<dbReference type="InterPro" id="IPR002048">
    <property type="entry name" value="EF_hand_dom"/>
</dbReference>
<evidence type="ECO:0000256" key="4">
    <source>
        <dbReference type="PROSITE-ProRule" id="PRU00239"/>
    </source>
</evidence>
<dbReference type="PRINTS" id="PR00704">
    <property type="entry name" value="CALPAIN"/>
</dbReference>
<dbReference type="GO" id="GO:0005509">
    <property type="term" value="F:calcium ion binding"/>
    <property type="evidence" value="ECO:0007669"/>
    <property type="project" value="InterPro"/>
</dbReference>
<dbReference type="SMART" id="SM00720">
    <property type="entry name" value="calpain_III"/>
    <property type="match status" value="1"/>
</dbReference>
<evidence type="ECO:0000256" key="3">
    <source>
        <dbReference type="PIRSR" id="PIRSR622684-1"/>
    </source>
</evidence>
<dbReference type="InterPro" id="IPR022683">
    <property type="entry name" value="Calpain_III"/>
</dbReference>
<dbReference type="Proteomes" id="UP000694397">
    <property type="component" value="Chromosome 10"/>
</dbReference>
<dbReference type="GO" id="GO:0004198">
    <property type="term" value="F:calcium-dependent cysteine-type endopeptidase activity"/>
    <property type="evidence" value="ECO:0007669"/>
    <property type="project" value="InterPro"/>
</dbReference>
<dbReference type="InterPro" id="IPR022684">
    <property type="entry name" value="Calpain_cysteine_protease"/>
</dbReference>
<dbReference type="FunFam" id="3.90.70.10:FF:000114">
    <property type="entry name" value="Calpain a"/>
    <property type="match status" value="1"/>
</dbReference>
<dbReference type="SUPFAM" id="SSF49758">
    <property type="entry name" value="Calpain large subunit, middle domain (domain III)"/>
    <property type="match status" value="1"/>
</dbReference>
<evidence type="ECO:0000256" key="2">
    <source>
        <dbReference type="ARBA" id="ARBA00022807"/>
    </source>
</evidence>
<reference evidence="7" key="2">
    <citation type="submission" date="2025-08" db="UniProtKB">
        <authorList>
            <consortium name="Ensembl"/>
        </authorList>
    </citation>
    <scope>IDENTIFICATION</scope>
</reference>
<dbReference type="AlphaFoldDB" id="A0A8C9R6J0"/>
<evidence type="ECO:0000259" key="6">
    <source>
        <dbReference type="PROSITE" id="PS50222"/>
    </source>
</evidence>
<dbReference type="Gene3D" id="3.90.70.10">
    <property type="entry name" value="Cysteine proteinases"/>
    <property type="match status" value="1"/>
</dbReference>
<dbReference type="PROSITE" id="PS50203">
    <property type="entry name" value="CALPAIN_CAT"/>
    <property type="match status" value="1"/>
</dbReference>
<dbReference type="PANTHER" id="PTHR10183">
    <property type="entry name" value="CALPAIN"/>
    <property type="match status" value="1"/>
</dbReference>
<dbReference type="Ensembl" id="ENSSFOT00015010305.2">
    <property type="protein sequence ID" value="ENSSFOP00015010166.2"/>
    <property type="gene ID" value="ENSSFOG00015006611.2"/>
</dbReference>
<feature type="domain" description="EF-hand" evidence="6">
    <location>
        <begin position="460"/>
        <end position="495"/>
    </location>
</feature>
<dbReference type="Gene3D" id="1.10.238.10">
    <property type="entry name" value="EF-hand"/>
    <property type="match status" value="1"/>
</dbReference>
<comment type="similarity">
    <text evidence="1">Belongs to the peptidase C2 family.</text>
</comment>
<name>A0A8C9R6J0_SCLFO</name>
<dbReference type="SMART" id="SM00230">
    <property type="entry name" value="CysPc"/>
    <property type="match status" value="1"/>
</dbReference>
<feature type="active site" evidence="3 4">
    <location>
        <position position="225"/>
    </location>
</feature>
<organism evidence="7 8">
    <name type="scientific">Scleropages formosus</name>
    <name type="common">Asian bonytongue</name>
    <name type="synonym">Osteoglossum formosum</name>
    <dbReference type="NCBI Taxonomy" id="113540"/>
    <lineage>
        <taxon>Eukaryota</taxon>
        <taxon>Metazoa</taxon>
        <taxon>Chordata</taxon>
        <taxon>Craniata</taxon>
        <taxon>Vertebrata</taxon>
        <taxon>Euteleostomi</taxon>
        <taxon>Actinopterygii</taxon>
        <taxon>Neopterygii</taxon>
        <taxon>Teleostei</taxon>
        <taxon>Osteoglossocephala</taxon>
        <taxon>Osteoglossomorpha</taxon>
        <taxon>Osteoglossiformes</taxon>
        <taxon>Osteoglossidae</taxon>
        <taxon>Scleropages</taxon>
    </lineage>
</organism>
<keyword evidence="4" id="KW-0645">Protease</keyword>
<keyword evidence="4" id="KW-0378">Hydrolase</keyword>
<dbReference type="OrthoDB" id="424753at2759"/>
<feature type="active site" evidence="3 4">
    <location>
        <position position="205"/>
    </location>
</feature>
<feature type="domain" description="Calpain catalytic" evidence="5">
    <location>
        <begin position="24"/>
        <end position="285"/>
    </location>
</feature>
<protein>
    <submittedName>
        <fullName evidence="7">Zgc:85932</fullName>
    </submittedName>
</protein>
<sequence>GGSARTPVPATRCVVEMSYLLYPPQEICHFPQFIVDGATRMDVCQGELNDCWFLSAVASLSLYESLMERVVPHGQSFQEGYTGCFVFQFWQYGEWQKVKIDDFLPTIDGQLVYLKSSVKEEFWSSLLEKAYAKLKGGYQALNMGFPHEAMVDMTGGVTEMFSFTDLPRDAGHFLRNLLKKGALINCANVQGPVGKRNKFGILFKHAYSVTKTVSGEVVELVRVHNPWGKAEWEGPWSDINGPEWNQVSAEQQQRVGRVRQEDGEFWMALTDFCRNFDQMEVCHLTESGMGAVKPWECALHHGTKYWQNPQFHLTLLEEDDDPSDPEQTCTFLVAVMQKHQRLSGIQLAINVHHYLTYLDLNLRRPLISLDYYSPYREVVIRGRLPPGHYIIIPSTFEANQEGEFILRVLTEKGNISMSVRHLIGGTLAGSEKRLCLEQCKSFVVLMDVSLLLARWQAVFDALICLQDIFVQFDKNKSWSLDYTEILPALKVAGLQVDEFLIQLIGQRYTEPDMTVSYPGFLYLLLKLNSMIRKKEKSAFLVLTVFCKYLVLQWLHLTMYN</sequence>
<evidence type="ECO:0000259" key="5">
    <source>
        <dbReference type="PROSITE" id="PS50203"/>
    </source>
</evidence>